<dbReference type="SUPFAM" id="SSF52540">
    <property type="entry name" value="P-loop containing nucleoside triphosphate hydrolases"/>
    <property type="match status" value="1"/>
</dbReference>
<organism evidence="3 4">
    <name type="scientific">Xylanibacter ruminicola</name>
    <name type="common">Prevotella ruminicola</name>
    <dbReference type="NCBI Taxonomy" id="839"/>
    <lineage>
        <taxon>Bacteria</taxon>
        <taxon>Pseudomonadati</taxon>
        <taxon>Bacteroidota</taxon>
        <taxon>Bacteroidia</taxon>
        <taxon>Bacteroidales</taxon>
        <taxon>Prevotellaceae</taxon>
        <taxon>Xylanibacter</taxon>
    </lineage>
</organism>
<dbReference type="InterPro" id="IPR025420">
    <property type="entry name" value="DUF4143"/>
</dbReference>
<evidence type="ECO:0000313" key="4">
    <source>
        <dbReference type="Proteomes" id="UP000763088"/>
    </source>
</evidence>
<dbReference type="GO" id="GO:0005524">
    <property type="term" value="F:ATP binding"/>
    <property type="evidence" value="ECO:0007669"/>
    <property type="project" value="UniProtKB-KW"/>
</dbReference>
<sequence length="442" mass="51271">MKRKLYNALINWKNDPDRKPLVLEGARQVGKTWLLKEFGQNEYQNLVYVNFHDDPEAQEIFRVDLKVDRILYLLESITNQKITAGKTLIFMDEIQEAYRGLDSLKYFCENAREQHVVVAGSLLGTTHRKGESYPVGKVNLLTLYPMTFEEFLWAKGEERIAEILARTDWGMVQLLDSKIQELLRQYYYVGGMPEAVLQYTTKGDVNKVRQIHEEILRAYDNDFAKHAGDETERIRMVWESIPNQLAKENKKFIYGAVKEGGRARDFEIAIEWLVRAGLVYKIRRCKNPAMPLKFYEDFDAFKLYLLDVGLLGAMSKASPRLMLINNGVFTEYKGAFTENYVLQQLKSIGALDVYYFSKDKSTQEVDFLVQTAERIIPIEVKAEENVKSKSLKQFVTVDHADKHLKGLRCSMKSYIDQDWMENIPLYGLLGYINNQINKELGE</sequence>
<name>A0A928GH96_XYLRU</name>
<dbReference type="EMBL" id="SUYD01000006">
    <property type="protein sequence ID" value="MBE6266059.1"/>
    <property type="molecule type" value="Genomic_DNA"/>
</dbReference>
<protein>
    <submittedName>
        <fullName evidence="3">ATP-binding protein</fullName>
    </submittedName>
</protein>
<dbReference type="Pfam" id="PF13635">
    <property type="entry name" value="DUF4143"/>
    <property type="match status" value="1"/>
</dbReference>
<dbReference type="Proteomes" id="UP000763088">
    <property type="component" value="Unassembled WGS sequence"/>
</dbReference>
<dbReference type="AlphaFoldDB" id="A0A928GH96"/>
<keyword evidence="3" id="KW-0067">ATP-binding</keyword>
<comment type="caution">
    <text evidence="3">The sequence shown here is derived from an EMBL/GenBank/DDBJ whole genome shotgun (WGS) entry which is preliminary data.</text>
</comment>
<keyword evidence="3" id="KW-0547">Nucleotide-binding</keyword>
<feature type="domain" description="AAA" evidence="1">
    <location>
        <begin position="18"/>
        <end position="152"/>
    </location>
</feature>
<evidence type="ECO:0000259" key="1">
    <source>
        <dbReference type="Pfam" id="PF13173"/>
    </source>
</evidence>
<dbReference type="CDD" id="cd00009">
    <property type="entry name" value="AAA"/>
    <property type="match status" value="1"/>
</dbReference>
<accession>A0A928GH96</accession>
<feature type="domain" description="DUF4143" evidence="2">
    <location>
        <begin position="221"/>
        <end position="382"/>
    </location>
</feature>
<dbReference type="InterPro" id="IPR041682">
    <property type="entry name" value="AAA_14"/>
</dbReference>
<dbReference type="PANTHER" id="PTHR33295">
    <property type="entry name" value="ATPASE"/>
    <property type="match status" value="1"/>
</dbReference>
<dbReference type="PANTHER" id="PTHR33295:SF7">
    <property type="entry name" value="ATPASE"/>
    <property type="match status" value="1"/>
</dbReference>
<evidence type="ECO:0000313" key="3">
    <source>
        <dbReference type="EMBL" id="MBE6266059.1"/>
    </source>
</evidence>
<evidence type="ECO:0000259" key="2">
    <source>
        <dbReference type="Pfam" id="PF13635"/>
    </source>
</evidence>
<proteinExistence type="predicted"/>
<gene>
    <name evidence="3" type="ORF">E7102_06285</name>
</gene>
<reference evidence="3" key="1">
    <citation type="submission" date="2019-04" db="EMBL/GenBank/DDBJ databases">
        <title>Evolution of Biomass-Degrading Anaerobic Consortia Revealed by Metagenomics.</title>
        <authorList>
            <person name="Peng X."/>
        </authorList>
    </citation>
    <scope>NUCLEOTIDE SEQUENCE</scope>
    <source>
        <strain evidence="3">SIG141</strain>
    </source>
</reference>
<dbReference type="Pfam" id="PF13173">
    <property type="entry name" value="AAA_14"/>
    <property type="match status" value="1"/>
</dbReference>
<dbReference type="InterPro" id="IPR027417">
    <property type="entry name" value="P-loop_NTPase"/>
</dbReference>